<accession>A0AAW0C0S0</accession>
<dbReference type="AlphaFoldDB" id="A0AAW0C0S0"/>
<evidence type="ECO:0000313" key="2">
    <source>
        <dbReference type="EMBL" id="KAK7032827.1"/>
    </source>
</evidence>
<dbReference type="Proteomes" id="UP001362999">
    <property type="component" value="Unassembled WGS sequence"/>
</dbReference>
<evidence type="ECO:0000256" key="1">
    <source>
        <dbReference type="SAM" id="Coils"/>
    </source>
</evidence>
<dbReference type="InterPro" id="IPR032675">
    <property type="entry name" value="LRR_dom_sf"/>
</dbReference>
<keyword evidence="3" id="KW-1185">Reference proteome</keyword>
<evidence type="ECO:0000313" key="3">
    <source>
        <dbReference type="Proteomes" id="UP001362999"/>
    </source>
</evidence>
<proteinExistence type="predicted"/>
<dbReference type="SUPFAM" id="SSF52047">
    <property type="entry name" value="RNI-like"/>
    <property type="match status" value="1"/>
</dbReference>
<protein>
    <submittedName>
        <fullName evidence="2">F-box domain-containing protein</fullName>
    </submittedName>
</protein>
<organism evidence="2 3">
    <name type="scientific">Favolaschia claudopus</name>
    <dbReference type="NCBI Taxonomy" id="2862362"/>
    <lineage>
        <taxon>Eukaryota</taxon>
        <taxon>Fungi</taxon>
        <taxon>Dikarya</taxon>
        <taxon>Basidiomycota</taxon>
        <taxon>Agaricomycotina</taxon>
        <taxon>Agaricomycetes</taxon>
        <taxon>Agaricomycetidae</taxon>
        <taxon>Agaricales</taxon>
        <taxon>Marasmiineae</taxon>
        <taxon>Mycenaceae</taxon>
        <taxon>Favolaschia</taxon>
    </lineage>
</organism>
<feature type="coiled-coil region" evidence="1">
    <location>
        <begin position="26"/>
        <end position="53"/>
    </location>
</feature>
<dbReference type="EMBL" id="JAWWNJ010000023">
    <property type="protein sequence ID" value="KAK7032827.1"/>
    <property type="molecule type" value="Genomic_DNA"/>
</dbReference>
<reference evidence="2 3" key="1">
    <citation type="journal article" date="2024" name="J Genomics">
        <title>Draft genome sequencing and assembly of Favolaschia claudopus CIRM-BRFM 2984 isolated from oak limbs.</title>
        <authorList>
            <person name="Navarro D."/>
            <person name="Drula E."/>
            <person name="Chaduli D."/>
            <person name="Cazenave R."/>
            <person name="Ahrendt S."/>
            <person name="Wang J."/>
            <person name="Lipzen A."/>
            <person name="Daum C."/>
            <person name="Barry K."/>
            <person name="Grigoriev I.V."/>
            <person name="Favel A."/>
            <person name="Rosso M.N."/>
            <person name="Martin F."/>
        </authorList>
    </citation>
    <scope>NUCLEOTIDE SEQUENCE [LARGE SCALE GENOMIC DNA]</scope>
    <source>
        <strain evidence="2 3">CIRM-BRFM 2984</strain>
    </source>
</reference>
<sequence>MRGFHSITSIPLHSCQQLYRLSMSELDDAYRAVQALELKKSHLLKEANEVDLELRHAKAKHGRLLNRMNAHIFKLPNEILSHIFMECQRTPGRKVMPVSFEILVSHVSSMFRQIAVGTPLLWTAIVVKVRPRQPVARKILEWKLERVRVYLERSASCPFTTTFDILGPFEFQVEQILDLISKHASRWLRLSISMRNPPATTLEIWQALHMLCVPALEHVSILLSKLPVAGNHLTDGSESIDNTPLIFREGAPSLKFVRLSGIALGCLQPPLELVETLHLSSCSLNYSSFHSILSGIPNLLNLSLHRIHIIDRPTDCAPIQLTQLISLRLCGNLSDEARQTHRILRKLNTPALESLVLKGLDAFDEQVFPTVHTLTLHQCPFSAGEMFRMLRAFPALTTFRLDESLPDVLDLLGMPDTAGKPPWPKLHTLAVTDMEPADVALLCDMVSRRQTMGTPLSCVLLDRRSRVVLRKKNQLEWLQKTPGLQVDRHDGVYSWPVGLEYEDHDEGFWDADFPREF</sequence>
<name>A0AAW0C0S0_9AGAR</name>
<gene>
    <name evidence="2" type="ORF">R3P38DRAFT_2700181</name>
</gene>
<keyword evidence="1" id="KW-0175">Coiled coil</keyword>
<dbReference type="Gene3D" id="3.80.10.10">
    <property type="entry name" value="Ribonuclease Inhibitor"/>
    <property type="match status" value="1"/>
</dbReference>
<comment type="caution">
    <text evidence="2">The sequence shown here is derived from an EMBL/GenBank/DDBJ whole genome shotgun (WGS) entry which is preliminary data.</text>
</comment>